<dbReference type="Gene3D" id="3.50.30.10">
    <property type="entry name" value="Phosphohistidine domain"/>
    <property type="match status" value="1"/>
</dbReference>
<feature type="domain" description="PEP-utilising enzyme mobile" evidence="1">
    <location>
        <begin position="742"/>
        <end position="812"/>
    </location>
</feature>
<keyword evidence="3" id="KW-0418">Kinase</keyword>
<dbReference type="GO" id="GO:0016301">
    <property type="term" value="F:kinase activity"/>
    <property type="evidence" value="ECO:0007669"/>
    <property type="project" value="UniProtKB-KW"/>
</dbReference>
<reference evidence="3 4" key="1">
    <citation type="journal article" date="2013" name="Stand. Genomic Sci.">
        <title>Genomic Encyclopedia of Type Strains, Phase I: The one thousand microbial genomes (KMG-I) project.</title>
        <authorList>
            <person name="Kyrpides N.C."/>
            <person name="Woyke T."/>
            <person name="Eisen J.A."/>
            <person name="Garrity G."/>
            <person name="Lilburn T.G."/>
            <person name="Beck B.J."/>
            <person name="Whitman W.B."/>
            <person name="Hugenholtz P."/>
            <person name="Klenk H.P."/>
        </authorList>
    </citation>
    <scope>NUCLEOTIDE SEQUENCE [LARGE SCALE GENOMIC DNA]</scope>
    <source>
        <strain evidence="3 4">DSM 45044</strain>
    </source>
</reference>
<proteinExistence type="predicted"/>
<dbReference type="InterPro" id="IPR013815">
    <property type="entry name" value="ATP_grasp_subdomain_1"/>
</dbReference>
<keyword evidence="3" id="KW-0670">Pyruvate</keyword>
<dbReference type="InterPro" id="IPR051549">
    <property type="entry name" value="PEP_Utilizing_Enz"/>
</dbReference>
<sequence length="827" mass="88782">MPPFATAPHTLPLTEARADTAPLTGGKAANLGELLAAGVPVPPGFVVTTTAYRETLHHNGITVTGFADPAALRAAVAAARPSADVRDDILAAYAALGGGPVAVRSSGTAEDLAGAAFAGQHDSFLNVVGEEALMEAVLACWASLWSDRVTEYRRERDVDPTGLAIAVVVQRMVPADAAGVMFTADPVTGERGHTVIDASPGLGEAVVSGAVTPDHYVVTGRTGRLRSSVPGRREVVVRPRAGGGTEEVAGDHDGTPVLSRRRIRRLTALGRRVQEHFGAPQDVEWTLVGDRFQLVQARPITALPAPPRRIGPRRRVGLTVFGELLPIRPYPMDVTAWIAVNLEGVAAFAASAGIRFPPLRDLLHERDGVAVSIDPPAPALSPSTPFRLLRNAARGEEYPPEGLRDDPALLRFLATVESELALDLTTVDYAALADRMRAALPLFNEIMRLRGRFLPRGLLAAARFLLTLTPLGLRRQGIALISGVETKTSETNRALEELAHLIRTDPALSELFRREPVDRIPDLLDRSDAGRRLRDRLADFLRRYGHRESLLLFISQPTWRDDPGIVLAILKGMAAGDAVTANGSGTAEARRAVFGHPLARWRPFRRLLERQARRAGDFVRFREDTHYYATMAMPVMRRVLREYGDRLTAAGALDSPAQVFHLRMEELHDASGGMPEPAAVRELVARRTALRERLADTPLFDRRLPTRRRSADAAVSGVGASAGTATGPVRVVTGPDGFDRLRPGEILVAPYTNPAWTPLFARAAAVVVDTGAAMSHAAIVAREYGIPAVLGAAGATRTLRDGQLVTVDGDRGAVSITTPTGTPRPLG</sequence>
<dbReference type="EMBL" id="VLLL01000005">
    <property type="protein sequence ID" value="TWJ15056.1"/>
    <property type="molecule type" value="Genomic_DNA"/>
</dbReference>
<accession>A0A562VB01</accession>
<dbReference type="InterPro" id="IPR036637">
    <property type="entry name" value="Phosphohistidine_dom_sf"/>
</dbReference>
<evidence type="ECO:0000259" key="1">
    <source>
        <dbReference type="Pfam" id="PF00391"/>
    </source>
</evidence>
<dbReference type="InterPro" id="IPR002192">
    <property type="entry name" value="PPDK_AMP/ATP-bd"/>
</dbReference>
<dbReference type="SUPFAM" id="SSF56059">
    <property type="entry name" value="Glutathione synthetase ATP-binding domain-like"/>
    <property type="match status" value="1"/>
</dbReference>
<gene>
    <name evidence="3" type="ORF">LX16_0754</name>
</gene>
<keyword evidence="4" id="KW-1185">Reference proteome</keyword>
<feature type="domain" description="Pyruvate phosphate dikinase AMP/ATP-binding" evidence="2">
    <location>
        <begin position="22"/>
        <end position="304"/>
    </location>
</feature>
<dbReference type="GO" id="GO:0005524">
    <property type="term" value="F:ATP binding"/>
    <property type="evidence" value="ECO:0007669"/>
    <property type="project" value="InterPro"/>
</dbReference>
<evidence type="ECO:0000313" key="4">
    <source>
        <dbReference type="Proteomes" id="UP000321617"/>
    </source>
</evidence>
<dbReference type="Proteomes" id="UP000321617">
    <property type="component" value="Unassembled WGS sequence"/>
</dbReference>
<dbReference type="Pfam" id="PF01326">
    <property type="entry name" value="PPDK_N"/>
    <property type="match status" value="1"/>
</dbReference>
<dbReference type="AlphaFoldDB" id="A0A562VB01"/>
<name>A0A562VB01_9ACTN</name>
<dbReference type="Pfam" id="PF00391">
    <property type="entry name" value="PEP-utilizers"/>
    <property type="match status" value="1"/>
</dbReference>
<dbReference type="RefSeq" id="WP_147133112.1">
    <property type="nucleotide sequence ID" value="NZ_BAABIJ010000001.1"/>
</dbReference>
<dbReference type="OrthoDB" id="9765468at2"/>
<dbReference type="InterPro" id="IPR008279">
    <property type="entry name" value="PEP-util_enz_mobile_dom"/>
</dbReference>
<protein>
    <submittedName>
        <fullName evidence="3">Pyruvate,water dikinase</fullName>
    </submittedName>
</protein>
<dbReference type="SUPFAM" id="SSF52009">
    <property type="entry name" value="Phosphohistidine domain"/>
    <property type="match status" value="1"/>
</dbReference>
<evidence type="ECO:0000313" key="3">
    <source>
        <dbReference type="EMBL" id="TWJ15056.1"/>
    </source>
</evidence>
<comment type="caution">
    <text evidence="3">The sequence shown here is derived from an EMBL/GenBank/DDBJ whole genome shotgun (WGS) entry which is preliminary data.</text>
</comment>
<dbReference type="PANTHER" id="PTHR43615:SF1">
    <property type="entry name" value="PPDK_N DOMAIN-CONTAINING PROTEIN"/>
    <property type="match status" value="1"/>
</dbReference>
<organism evidence="3 4">
    <name type="scientific">Stackebrandtia albiflava</name>
    <dbReference type="NCBI Taxonomy" id="406432"/>
    <lineage>
        <taxon>Bacteria</taxon>
        <taxon>Bacillati</taxon>
        <taxon>Actinomycetota</taxon>
        <taxon>Actinomycetes</taxon>
        <taxon>Glycomycetales</taxon>
        <taxon>Glycomycetaceae</taxon>
        <taxon>Stackebrandtia</taxon>
    </lineage>
</organism>
<dbReference type="Gene3D" id="3.30.470.20">
    <property type="entry name" value="ATP-grasp fold, B domain"/>
    <property type="match status" value="1"/>
</dbReference>
<evidence type="ECO:0000259" key="2">
    <source>
        <dbReference type="Pfam" id="PF01326"/>
    </source>
</evidence>
<dbReference type="PANTHER" id="PTHR43615">
    <property type="entry name" value="PHOSPHOENOLPYRUVATE SYNTHASE-RELATED"/>
    <property type="match status" value="1"/>
</dbReference>
<keyword evidence="3" id="KW-0808">Transferase</keyword>
<dbReference type="Gene3D" id="3.30.1490.20">
    <property type="entry name" value="ATP-grasp fold, A domain"/>
    <property type="match status" value="1"/>
</dbReference>